<evidence type="ECO:0000256" key="3">
    <source>
        <dbReference type="ARBA" id="ARBA00022630"/>
    </source>
</evidence>
<keyword evidence="5" id="KW-0560">Oxidoreductase</keyword>
<dbReference type="RefSeq" id="WP_122480755.1">
    <property type="nucleotide sequence ID" value="NZ_JAJGUE010000328.1"/>
</dbReference>
<dbReference type="Proteomes" id="UP000297521">
    <property type="component" value="Unassembled WGS sequence"/>
</dbReference>
<dbReference type="CDD" id="cd02136">
    <property type="entry name" value="PnbA_NfnB-like"/>
    <property type="match status" value="1"/>
</dbReference>
<proteinExistence type="inferred from homology"/>
<feature type="domain" description="Nitroreductase" evidence="6">
    <location>
        <begin position="8"/>
        <end position="188"/>
    </location>
</feature>
<dbReference type="SUPFAM" id="SSF55469">
    <property type="entry name" value="FMN-dependent nitroreductase-like"/>
    <property type="match status" value="1"/>
</dbReference>
<evidence type="ECO:0000313" key="7">
    <source>
        <dbReference type="EMBL" id="TGB11274.1"/>
    </source>
</evidence>
<reference evidence="7" key="1">
    <citation type="journal article" date="2019" name="Cell Metab.">
        <title>Nutrient sensing in CD11c cells alters the gut microbiome to regulate food intake and body mass.</title>
        <authorList>
            <person name="Chagwedera N.D."/>
            <person name="Ang Q.Y."/>
            <person name="Bisanz J.E."/>
            <person name="Leong Y.A."/>
            <person name="Ganeshan K."/>
            <person name="Cai J."/>
            <person name="Patterson A.D."/>
            <person name="Turnbaugh P.J."/>
            <person name="Chawla A."/>
        </authorList>
    </citation>
    <scope>NUCLEOTIDE SEQUENCE</scope>
    <source>
        <strain evidence="7">I8-5</strain>
    </source>
</reference>
<comment type="cofactor">
    <cofactor evidence="1">
        <name>FMN</name>
        <dbReference type="ChEBI" id="CHEBI:58210"/>
    </cofactor>
</comment>
<keyword evidence="4" id="KW-0288">FMN</keyword>
<evidence type="ECO:0000256" key="2">
    <source>
        <dbReference type="ARBA" id="ARBA00007118"/>
    </source>
</evidence>
<accession>A0AAX2STH0</accession>
<dbReference type="GO" id="GO:0016491">
    <property type="term" value="F:oxidoreductase activity"/>
    <property type="evidence" value="ECO:0007669"/>
    <property type="project" value="UniProtKB-KW"/>
</dbReference>
<keyword evidence="3" id="KW-0285">Flavoprotein</keyword>
<evidence type="ECO:0000313" key="8">
    <source>
        <dbReference type="Proteomes" id="UP000297521"/>
    </source>
</evidence>
<dbReference type="InterPro" id="IPR000415">
    <property type="entry name" value="Nitroreductase-like"/>
</dbReference>
<dbReference type="AlphaFoldDB" id="A0AAX2STH0"/>
<gene>
    <name evidence="7" type="ORF">E5F87_04830</name>
</gene>
<evidence type="ECO:0000256" key="4">
    <source>
        <dbReference type="ARBA" id="ARBA00022643"/>
    </source>
</evidence>
<dbReference type="GeneID" id="77190164"/>
<dbReference type="InterPro" id="IPR029479">
    <property type="entry name" value="Nitroreductase"/>
</dbReference>
<dbReference type="Gene3D" id="3.40.109.10">
    <property type="entry name" value="NADH Oxidase"/>
    <property type="match status" value="1"/>
</dbReference>
<sequence>MNFKETVYNRHSTRDFSSKSVSTKDIHTIIDMAKMAPSWANDQVWKVVVATGKTLEKIKERHYQALLNGIPGQSEFPPLHRTGMGKQGQQNVTIWSNSLRTFLGKNAEQMAIDSAHLFNAPSVAYLLLPNSPSLWSAYDLGAFGQTLMLAATSIGIDSIPAAEFVQYPQDLHDILDVDNNYIFGIGIGLGYKKDNALINDFRSKRMNNSDFLTIKY</sequence>
<protein>
    <recommendedName>
        <fullName evidence="6">Nitroreductase domain-containing protein</fullName>
    </recommendedName>
</protein>
<name>A0AAX2STH0_LIMRT</name>
<reference evidence="7" key="2">
    <citation type="submission" date="2019-04" db="EMBL/GenBank/DDBJ databases">
        <authorList>
            <person name="Bisanz J.E."/>
            <person name="Chagwedera N.D."/>
            <person name="Chawla A."/>
            <person name="Turnbaugh P.J."/>
        </authorList>
    </citation>
    <scope>NUCLEOTIDE SEQUENCE</scope>
    <source>
        <strain evidence="7">I8-5</strain>
    </source>
</reference>
<dbReference type="EMBL" id="SRKR01000007">
    <property type="protein sequence ID" value="TGB11274.1"/>
    <property type="molecule type" value="Genomic_DNA"/>
</dbReference>
<comment type="similarity">
    <text evidence="2">Belongs to the nitroreductase family.</text>
</comment>
<comment type="caution">
    <text evidence="7">The sequence shown here is derived from an EMBL/GenBank/DDBJ whole genome shotgun (WGS) entry which is preliminary data.</text>
</comment>
<evidence type="ECO:0000256" key="5">
    <source>
        <dbReference type="ARBA" id="ARBA00023002"/>
    </source>
</evidence>
<organism evidence="7 8">
    <name type="scientific">Limosilactobacillus reuteri</name>
    <name type="common">Lactobacillus reuteri</name>
    <dbReference type="NCBI Taxonomy" id="1598"/>
    <lineage>
        <taxon>Bacteria</taxon>
        <taxon>Bacillati</taxon>
        <taxon>Bacillota</taxon>
        <taxon>Bacilli</taxon>
        <taxon>Lactobacillales</taxon>
        <taxon>Lactobacillaceae</taxon>
        <taxon>Limosilactobacillus</taxon>
    </lineage>
</organism>
<evidence type="ECO:0000256" key="1">
    <source>
        <dbReference type="ARBA" id="ARBA00001917"/>
    </source>
</evidence>
<dbReference type="PANTHER" id="PTHR43673:SF2">
    <property type="entry name" value="NITROREDUCTASE"/>
    <property type="match status" value="1"/>
</dbReference>
<dbReference type="Pfam" id="PF00881">
    <property type="entry name" value="Nitroreductase"/>
    <property type="match status" value="1"/>
</dbReference>
<evidence type="ECO:0000259" key="6">
    <source>
        <dbReference type="Pfam" id="PF00881"/>
    </source>
</evidence>
<dbReference type="PANTHER" id="PTHR43673">
    <property type="entry name" value="NAD(P)H NITROREDUCTASE YDGI-RELATED"/>
    <property type="match status" value="1"/>
</dbReference>